<protein>
    <submittedName>
        <fullName evidence="1">Uncharacterized protein</fullName>
    </submittedName>
</protein>
<organism evidence="1 2">
    <name type="scientific">Chlamydomonas eustigma</name>
    <dbReference type="NCBI Taxonomy" id="1157962"/>
    <lineage>
        <taxon>Eukaryota</taxon>
        <taxon>Viridiplantae</taxon>
        <taxon>Chlorophyta</taxon>
        <taxon>core chlorophytes</taxon>
        <taxon>Chlorophyceae</taxon>
        <taxon>CS clade</taxon>
        <taxon>Chlamydomonadales</taxon>
        <taxon>Chlamydomonadaceae</taxon>
        <taxon>Chlamydomonas</taxon>
    </lineage>
</organism>
<dbReference type="AlphaFoldDB" id="A0A250X3C8"/>
<sequence>MIILHSKIKRPLFQYHCSTQEKLKPKHVQFRSQNTCAKAFPHHVAVLFQTPEFSTDIIILLSIAVPSLATAFLASSQLKAAAASSSADDHDEAGLPEIEFKVDSYTPSLVASEYIGERVKLRVGPISDLKPRTFVFPSLLPAGHLVVISLPRPLGIVLKWDDRRKCAVVSELIAGGHADQRRKVSSLDAQSAREAVLPGDVLRAVTTTNFVYPTKALLGASPPERHLVVYSADNMKFSDICTAMRKGDVKDGNVTLVLERCDKSDN</sequence>
<dbReference type="EMBL" id="BEGY01000025">
    <property type="protein sequence ID" value="GAX77583.1"/>
    <property type="molecule type" value="Genomic_DNA"/>
</dbReference>
<accession>A0A250X3C8</accession>
<dbReference type="OrthoDB" id="1912722at2759"/>
<name>A0A250X3C8_9CHLO</name>
<evidence type="ECO:0000313" key="2">
    <source>
        <dbReference type="Proteomes" id="UP000232323"/>
    </source>
</evidence>
<gene>
    <name evidence="1" type="ORF">CEUSTIGMA_g5027.t1</name>
</gene>
<dbReference type="Proteomes" id="UP000232323">
    <property type="component" value="Unassembled WGS sequence"/>
</dbReference>
<evidence type="ECO:0000313" key="1">
    <source>
        <dbReference type="EMBL" id="GAX77583.1"/>
    </source>
</evidence>
<keyword evidence="2" id="KW-1185">Reference proteome</keyword>
<reference evidence="1 2" key="1">
    <citation type="submission" date="2017-08" db="EMBL/GenBank/DDBJ databases">
        <title>Acidophilic green algal genome provides insights into adaptation to an acidic environment.</title>
        <authorList>
            <person name="Hirooka S."/>
            <person name="Hirose Y."/>
            <person name="Kanesaki Y."/>
            <person name="Higuchi S."/>
            <person name="Fujiwara T."/>
            <person name="Onuma R."/>
            <person name="Era A."/>
            <person name="Ohbayashi R."/>
            <person name="Uzuka A."/>
            <person name="Nozaki H."/>
            <person name="Yoshikawa H."/>
            <person name="Miyagishima S.Y."/>
        </authorList>
    </citation>
    <scope>NUCLEOTIDE SEQUENCE [LARGE SCALE GENOMIC DNA]</scope>
    <source>
        <strain evidence="1 2">NIES-2499</strain>
    </source>
</reference>
<comment type="caution">
    <text evidence="1">The sequence shown here is derived from an EMBL/GenBank/DDBJ whole genome shotgun (WGS) entry which is preliminary data.</text>
</comment>
<proteinExistence type="predicted"/>